<comment type="caution">
    <text evidence="2">The sequence shown here is derived from an EMBL/GenBank/DDBJ whole genome shotgun (WGS) entry which is preliminary data.</text>
</comment>
<feature type="transmembrane region" description="Helical" evidence="1">
    <location>
        <begin position="65"/>
        <end position="86"/>
    </location>
</feature>
<proteinExistence type="predicted"/>
<dbReference type="Proteomes" id="UP000664357">
    <property type="component" value="Unassembled WGS sequence"/>
</dbReference>
<reference evidence="2 3" key="1">
    <citation type="submission" date="2024-02" db="EMBL/GenBank/DDBJ databases">
        <title>The Genome Sequence of Enterococcus sp. DIV0159.</title>
        <authorList>
            <person name="Earl A."/>
            <person name="Manson A."/>
            <person name="Gilmore M."/>
            <person name="Sanders J."/>
            <person name="Shea T."/>
            <person name="Howe W."/>
            <person name="Livny J."/>
            <person name="Cuomo C."/>
            <person name="Neafsey D."/>
            <person name="Birren B."/>
        </authorList>
    </citation>
    <scope>NUCLEOTIDE SEQUENCE [LARGE SCALE GENOMIC DNA]</scope>
    <source>
        <strain evidence="2 3">665A</strain>
    </source>
</reference>
<evidence type="ECO:0000313" key="3">
    <source>
        <dbReference type="Proteomes" id="UP000664357"/>
    </source>
</evidence>
<accession>A0ABV0EWY1</accession>
<evidence type="ECO:0000256" key="1">
    <source>
        <dbReference type="SAM" id="Phobius"/>
    </source>
</evidence>
<protein>
    <recommendedName>
        <fullName evidence="4">DUF2568 domain-containing protein</fullName>
    </recommendedName>
</protein>
<dbReference type="Pfam" id="PF10823">
    <property type="entry name" value="DUF2568"/>
    <property type="match status" value="1"/>
</dbReference>
<feature type="transmembrane region" description="Helical" evidence="1">
    <location>
        <begin position="92"/>
        <end position="108"/>
    </location>
</feature>
<dbReference type="EMBL" id="JAFREL020000004">
    <property type="protein sequence ID" value="MEO1772287.1"/>
    <property type="molecule type" value="Genomic_DNA"/>
</dbReference>
<evidence type="ECO:0000313" key="2">
    <source>
        <dbReference type="EMBL" id="MEO1772287.1"/>
    </source>
</evidence>
<evidence type="ECO:0008006" key="4">
    <source>
        <dbReference type="Google" id="ProtNLM"/>
    </source>
</evidence>
<name>A0ABV0EWY1_9ENTE</name>
<keyword evidence="1" id="KW-1133">Transmembrane helix</keyword>
<organism evidence="2 3">
    <name type="scientific">Candidatus Enterococcus ferrettii</name>
    <dbReference type="NCBI Taxonomy" id="2815324"/>
    <lineage>
        <taxon>Bacteria</taxon>
        <taxon>Bacillati</taxon>
        <taxon>Bacillota</taxon>
        <taxon>Bacilli</taxon>
        <taxon>Lactobacillales</taxon>
        <taxon>Enterococcaceae</taxon>
        <taxon>Enterococcus</taxon>
    </lineage>
</organism>
<keyword evidence="1" id="KW-0812">Transmembrane</keyword>
<keyword evidence="1" id="KW-0472">Membrane</keyword>
<keyword evidence="3" id="KW-1185">Reference proteome</keyword>
<sequence length="113" mass="12491">MTLLAGLTLSIRFILEIGTVIGLASGVFIQKPLSEKVLFCLLASGITLVWAKYGAPKSATHLTGIYKLILEIIVYSIGIFGIWRIFGMRLGLIYAFFVVSDLMMMYLLELQGN</sequence>
<dbReference type="InterPro" id="IPR021214">
    <property type="entry name" value="DUF2568"/>
</dbReference>
<dbReference type="RefSeq" id="WP_207701816.1">
    <property type="nucleotide sequence ID" value="NZ_JAFREL020000004.1"/>
</dbReference>
<gene>
    <name evidence="2" type="ORF">JZO67_004269</name>
</gene>